<dbReference type="Proteomes" id="UP000320811">
    <property type="component" value="Unassembled WGS sequence"/>
</dbReference>
<dbReference type="PANTHER" id="PTHR42852:SF17">
    <property type="entry name" value="THIOREDOXIN-LIKE PROTEIN HI_1115"/>
    <property type="match status" value="1"/>
</dbReference>
<feature type="signal peptide" evidence="1">
    <location>
        <begin position="1"/>
        <end position="19"/>
    </location>
</feature>
<evidence type="ECO:0000313" key="3">
    <source>
        <dbReference type="EMBL" id="TWF40730.1"/>
    </source>
</evidence>
<feature type="chain" id="PRO_5021704477" evidence="1">
    <location>
        <begin position="20"/>
        <end position="475"/>
    </location>
</feature>
<dbReference type="InterPro" id="IPR013740">
    <property type="entry name" value="Redoxin"/>
</dbReference>
<feature type="domain" description="Thioredoxin" evidence="2">
    <location>
        <begin position="318"/>
        <end position="472"/>
    </location>
</feature>
<keyword evidence="3" id="KW-0413">Isomerase</keyword>
<dbReference type="InterPro" id="IPR050553">
    <property type="entry name" value="Thioredoxin_ResA/DsbE_sf"/>
</dbReference>
<evidence type="ECO:0000259" key="2">
    <source>
        <dbReference type="PROSITE" id="PS51352"/>
    </source>
</evidence>
<dbReference type="PROSITE" id="PS51352">
    <property type="entry name" value="THIOREDOXIN_2"/>
    <property type="match status" value="1"/>
</dbReference>
<keyword evidence="1" id="KW-0732">Signal</keyword>
<dbReference type="Gene3D" id="3.40.30.10">
    <property type="entry name" value="Glutaredoxin"/>
    <property type="match status" value="1"/>
</dbReference>
<dbReference type="PANTHER" id="PTHR42852">
    <property type="entry name" value="THIOL:DISULFIDE INTERCHANGE PROTEIN DSBE"/>
    <property type="match status" value="1"/>
</dbReference>
<accession>A0A561PRJ5</accession>
<protein>
    <submittedName>
        <fullName evidence="3">Thiol-disulfide isomerase/thioredoxin</fullName>
    </submittedName>
</protein>
<evidence type="ECO:0000256" key="1">
    <source>
        <dbReference type="SAM" id="SignalP"/>
    </source>
</evidence>
<organism evidence="3 4">
    <name type="scientific">Chitinophaga polysaccharea</name>
    <dbReference type="NCBI Taxonomy" id="1293035"/>
    <lineage>
        <taxon>Bacteria</taxon>
        <taxon>Pseudomonadati</taxon>
        <taxon>Bacteroidota</taxon>
        <taxon>Chitinophagia</taxon>
        <taxon>Chitinophagales</taxon>
        <taxon>Chitinophagaceae</taxon>
        <taxon>Chitinophaga</taxon>
    </lineage>
</organism>
<dbReference type="InterPro" id="IPR036249">
    <property type="entry name" value="Thioredoxin-like_sf"/>
</dbReference>
<keyword evidence="4" id="KW-1185">Reference proteome</keyword>
<dbReference type="GO" id="GO:0016491">
    <property type="term" value="F:oxidoreductase activity"/>
    <property type="evidence" value="ECO:0007669"/>
    <property type="project" value="InterPro"/>
</dbReference>
<proteinExistence type="predicted"/>
<name>A0A561PRJ5_9BACT</name>
<dbReference type="AlphaFoldDB" id="A0A561PRJ5"/>
<dbReference type="CDD" id="cd02966">
    <property type="entry name" value="TlpA_like_family"/>
    <property type="match status" value="1"/>
</dbReference>
<dbReference type="OrthoDB" id="739170at2"/>
<sequence>MKTVRFFSIMMLCGLGASAATPVENTTLVAKVGIAPSFNGIINLNALSDNYSYQHEIFFVKTDQPTATFSRKLAATTQIINVNGCALLTNAGDQVKLEIFPLYRNGNLVPGKFRLACNGKDGNRQVLPYKIDSLYGRAAAEHFTTIKEADEFISTTSVQVAQLIAAAKVTRTDNLEALKAFEQYRQLLVKIDVANANKIPDMKIWGDWCLKGYDLSASGLTAIGDENLGLQVQNLWCMGRKMQDSMLTDQQLLVDVLMTCKTDRIKEKAALAWMVREGMQKAYTPDLKFVYEVTQGVLKTMTPGKRAIDSVYNAYKQLEPGQPAFDFSLKNDKGDLVRLSDFKGKIVIIDVWAMWCHGCVAALPIFKQIGDSYKDKKDIVFLTIAWEEPGTANAAVLKKFSIDHHIDGENNLFLSSDRSDPQAKQFIQRYALNAITRWIAIDDKGNILEGNLGYPVPGLESEFARRIANCYKARN</sequence>
<dbReference type="GO" id="GO:0016853">
    <property type="term" value="F:isomerase activity"/>
    <property type="evidence" value="ECO:0007669"/>
    <property type="project" value="UniProtKB-KW"/>
</dbReference>
<dbReference type="Pfam" id="PF08534">
    <property type="entry name" value="Redoxin"/>
    <property type="match status" value="1"/>
</dbReference>
<comment type="caution">
    <text evidence="3">The sequence shown here is derived from an EMBL/GenBank/DDBJ whole genome shotgun (WGS) entry which is preliminary data.</text>
</comment>
<gene>
    <name evidence="3" type="ORF">FHW36_104414</name>
</gene>
<dbReference type="SUPFAM" id="SSF52833">
    <property type="entry name" value="Thioredoxin-like"/>
    <property type="match status" value="1"/>
</dbReference>
<reference evidence="3 4" key="1">
    <citation type="submission" date="2019-06" db="EMBL/GenBank/DDBJ databases">
        <title>Sorghum-associated microbial communities from plants grown in Nebraska, USA.</title>
        <authorList>
            <person name="Schachtman D."/>
        </authorList>
    </citation>
    <scope>NUCLEOTIDE SEQUENCE [LARGE SCALE GENOMIC DNA]</scope>
    <source>
        <strain evidence="3 4">1209</strain>
    </source>
</reference>
<dbReference type="EMBL" id="VIWO01000004">
    <property type="protein sequence ID" value="TWF40730.1"/>
    <property type="molecule type" value="Genomic_DNA"/>
</dbReference>
<evidence type="ECO:0000313" key="4">
    <source>
        <dbReference type="Proteomes" id="UP000320811"/>
    </source>
</evidence>
<dbReference type="RefSeq" id="WP_145670707.1">
    <property type="nucleotide sequence ID" value="NZ_VIWO01000004.1"/>
</dbReference>
<dbReference type="InterPro" id="IPR013766">
    <property type="entry name" value="Thioredoxin_domain"/>
</dbReference>